<name>A0A2T9YUP0_9FUNG</name>
<evidence type="ECO:0000256" key="5">
    <source>
        <dbReference type="ARBA" id="ARBA00023242"/>
    </source>
</evidence>
<gene>
    <name evidence="7" type="ORF">BB561_001444</name>
</gene>
<feature type="domain" description="PCI" evidence="6">
    <location>
        <begin position="222"/>
        <end position="408"/>
    </location>
</feature>
<dbReference type="GO" id="GO:0005737">
    <property type="term" value="C:cytoplasm"/>
    <property type="evidence" value="ECO:0007669"/>
    <property type="project" value="UniProtKB-SubCell"/>
</dbReference>
<dbReference type="PROSITE" id="PS50250">
    <property type="entry name" value="PCI"/>
    <property type="match status" value="1"/>
</dbReference>
<keyword evidence="4" id="KW-0736">Signalosome</keyword>
<evidence type="ECO:0000256" key="4">
    <source>
        <dbReference type="ARBA" id="ARBA00022790"/>
    </source>
</evidence>
<keyword evidence="3" id="KW-0963">Cytoplasm</keyword>
<evidence type="ECO:0000256" key="2">
    <source>
        <dbReference type="ARBA" id="ARBA00004496"/>
    </source>
</evidence>
<dbReference type="Proteomes" id="UP000245383">
    <property type="component" value="Unassembled WGS sequence"/>
</dbReference>
<evidence type="ECO:0000313" key="8">
    <source>
        <dbReference type="Proteomes" id="UP000245383"/>
    </source>
</evidence>
<dbReference type="InterPro" id="IPR045135">
    <property type="entry name" value="Rpn7_N"/>
</dbReference>
<dbReference type="EMBL" id="MBFR01000042">
    <property type="protein sequence ID" value="PVU96041.1"/>
    <property type="molecule type" value="Genomic_DNA"/>
</dbReference>
<dbReference type="Pfam" id="PF10602">
    <property type="entry name" value="RPN7"/>
    <property type="match status" value="1"/>
</dbReference>
<dbReference type="InterPro" id="IPR019585">
    <property type="entry name" value="Rpn7/CSN1"/>
</dbReference>
<protein>
    <recommendedName>
        <fullName evidence="6">PCI domain-containing protein</fullName>
    </recommendedName>
</protein>
<dbReference type="AlphaFoldDB" id="A0A2T9YUP0"/>
<comment type="subcellular location">
    <subcellularLocation>
        <location evidence="2">Cytoplasm</location>
    </subcellularLocation>
    <subcellularLocation>
        <location evidence="1">Nucleus</location>
    </subcellularLocation>
</comment>
<dbReference type="InterPro" id="IPR000717">
    <property type="entry name" value="PCI_dom"/>
</dbReference>
<dbReference type="OrthoDB" id="422427at2759"/>
<comment type="caution">
    <text evidence="7">The sequence shown here is derived from an EMBL/GenBank/DDBJ whole genome shotgun (WGS) entry which is preliminary data.</text>
</comment>
<dbReference type="STRING" id="133385.A0A2T9YUP0"/>
<evidence type="ECO:0000259" key="6">
    <source>
        <dbReference type="PROSITE" id="PS50250"/>
    </source>
</evidence>
<evidence type="ECO:0000313" key="7">
    <source>
        <dbReference type="EMBL" id="PVU96041.1"/>
    </source>
</evidence>
<reference evidence="7 8" key="1">
    <citation type="journal article" date="2018" name="MBio">
        <title>Comparative Genomics Reveals the Core Gene Toolbox for the Fungus-Insect Symbiosis.</title>
        <authorList>
            <person name="Wang Y."/>
            <person name="Stata M."/>
            <person name="Wang W."/>
            <person name="Stajich J.E."/>
            <person name="White M.M."/>
            <person name="Moncalvo J.M."/>
        </authorList>
    </citation>
    <scope>NUCLEOTIDE SEQUENCE [LARGE SCALE GENOMIC DNA]</scope>
    <source>
        <strain evidence="7 8">SWE-8-4</strain>
    </source>
</reference>
<dbReference type="PANTHER" id="PTHR14145:SF2">
    <property type="entry name" value="COP9 SIGNALOSOME COMPLEX SUBUNIT 1"/>
    <property type="match status" value="1"/>
</dbReference>
<keyword evidence="8" id="KW-1185">Reference proteome</keyword>
<dbReference type="PANTHER" id="PTHR14145">
    <property type="entry name" value="26S PROTESOME SUBUNIT 6"/>
    <property type="match status" value="1"/>
</dbReference>
<accession>A0A2T9YUP0</accession>
<evidence type="ECO:0000256" key="1">
    <source>
        <dbReference type="ARBA" id="ARBA00004123"/>
    </source>
</evidence>
<evidence type="ECO:0000256" key="3">
    <source>
        <dbReference type="ARBA" id="ARBA00022490"/>
    </source>
</evidence>
<dbReference type="Gene3D" id="1.25.40.570">
    <property type="match status" value="1"/>
</dbReference>
<sequence length="488" mass="56011">MELTQSNKKLRFNYMNQTSSLISSFPITFCLESYASRYSAFALINRLALLAEYCPRFAQASLALALLEIKKTTIGSSLYADTHKRALFLKERYIELGIYQQDPAPIEDYDMNWVSNADETYKTDIQKLESDLNIFKASLVKNSVRIGLIDIANLYYRAGDFSSASKTLQRAEECCVDFSQLLEMYYLTTKVFISSELYKAVLSNFKKVDSIYTSSKITENKTSFYAFFAISSMASGAYRQALDQFIKLDYSELNSFDGFTCNLDIGIYGAFCALATASRAEIKSLLLENKNFVQYLDHDSNLYDMLNYFYNGSYSKFSQLLEQKLATLVIDIFFHKQINIILKMIQKNIIIHYIQPRITADLQIMYKCCLFDSVQALENELICMISSKVIYARLDLVTYHLEIDTTQPETSAASSTFQDKDFDSNIDNKLNIVQKQIKESKTSNLTGTLYTLDSLLICNEQLAINRELNKNNICFKINNLKLKWPDFL</sequence>
<proteinExistence type="predicted"/>
<organism evidence="7 8">
    <name type="scientific">Smittium simulii</name>
    <dbReference type="NCBI Taxonomy" id="133385"/>
    <lineage>
        <taxon>Eukaryota</taxon>
        <taxon>Fungi</taxon>
        <taxon>Fungi incertae sedis</taxon>
        <taxon>Zoopagomycota</taxon>
        <taxon>Kickxellomycotina</taxon>
        <taxon>Harpellomycetes</taxon>
        <taxon>Harpellales</taxon>
        <taxon>Legeriomycetaceae</taxon>
        <taxon>Smittium</taxon>
    </lineage>
</organism>
<keyword evidence="5" id="KW-0539">Nucleus</keyword>
<dbReference type="GO" id="GO:0008180">
    <property type="term" value="C:COP9 signalosome"/>
    <property type="evidence" value="ECO:0007669"/>
    <property type="project" value="UniProtKB-KW"/>
</dbReference>